<dbReference type="AlphaFoldDB" id="A0AAE4Y5R1"/>
<feature type="transmembrane region" description="Helical" evidence="1">
    <location>
        <begin position="86"/>
        <end position="105"/>
    </location>
</feature>
<keyword evidence="3" id="KW-1185">Reference proteome</keyword>
<evidence type="ECO:0000256" key="1">
    <source>
        <dbReference type="SAM" id="Phobius"/>
    </source>
</evidence>
<organism evidence="2 3">
    <name type="scientific">Stagnihabitans tardus</name>
    <dbReference type="NCBI Taxonomy" id="2699202"/>
    <lineage>
        <taxon>Bacteria</taxon>
        <taxon>Pseudomonadati</taxon>
        <taxon>Pseudomonadota</taxon>
        <taxon>Alphaproteobacteria</taxon>
        <taxon>Rhodobacterales</taxon>
        <taxon>Paracoccaceae</taxon>
        <taxon>Stagnihabitans</taxon>
    </lineage>
</organism>
<evidence type="ECO:0000313" key="2">
    <source>
        <dbReference type="EMBL" id="NBZ86232.1"/>
    </source>
</evidence>
<protein>
    <submittedName>
        <fullName evidence="2">Uncharacterized protein</fullName>
    </submittedName>
</protein>
<keyword evidence="1" id="KW-0472">Membrane</keyword>
<comment type="caution">
    <text evidence="2">The sequence shown here is derived from an EMBL/GenBank/DDBJ whole genome shotgun (WGS) entry which is preliminary data.</text>
</comment>
<name>A0AAE4Y5R1_9RHOB</name>
<gene>
    <name evidence="2" type="ORF">GV832_01455</name>
</gene>
<proteinExistence type="predicted"/>
<dbReference type="RefSeq" id="WP_168773024.1">
    <property type="nucleotide sequence ID" value="NZ_JAABNR010000001.1"/>
</dbReference>
<keyword evidence="1" id="KW-0812">Transmembrane</keyword>
<reference evidence="2" key="1">
    <citation type="submission" date="2020-01" db="EMBL/GenBank/DDBJ databases">
        <authorList>
            <person name="Chen W.-M."/>
        </authorList>
    </citation>
    <scope>NUCLEOTIDE SEQUENCE</scope>
    <source>
        <strain evidence="2">CYK-10</strain>
    </source>
</reference>
<dbReference type="Proteomes" id="UP001193501">
    <property type="component" value="Unassembled WGS sequence"/>
</dbReference>
<evidence type="ECO:0000313" key="3">
    <source>
        <dbReference type="Proteomes" id="UP001193501"/>
    </source>
</evidence>
<dbReference type="EMBL" id="JAABNR010000001">
    <property type="protein sequence ID" value="NBZ86232.1"/>
    <property type="molecule type" value="Genomic_DNA"/>
</dbReference>
<feature type="transmembrane region" description="Helical" evidence="1">
    <location>
        <begin position="12"/>
        <end position="32"/>
    </location>
</feature>
<sequence>MKYAPPKQSKLSQLFDVVILMTMTFGALYVPLYMGLAGGAKVEADPAKLVSFEAMGLNATQTAQYQALGFTAPSDIPAVFARFDYAINWGALAVMIVVIIAYYALVLRFSEKEYRDVISEKFGD</sequence>
<keyword evidence="1" id="KW-1133">Transmembrane helix</keyword>
<accession>A0AAE4Y5R1</accession>